<sequence>MLDSYSRDIDYLRISLTDSCNFKCKYCSPQDNIHCFEKTMSQQQIINLVKLFSKMGIKKIRLTGGEPLLRRDLVEIVRGIKEIDGIEEITMTSNGLLLSEKLEELKKAGLARVNLSLDTFKRDKFKGITGVDGLNKILSAIDKLEELDMVPIKINCVLINGFNSEEIGEFIKLTKDRKIQVRFIELMTMGDNIEWGKDKYYSAEEVINKYRELKFYRGENVAKIYKIPDSKGEVGFISPNSNKFCSSCNRIRITSEGKLKLCLHSDTEYNLLEVLEEKDPLGTLKKIMGEKPKEHRLNEKKYIKKNMVSIGG</sequence>
<evidence type="ECO:0000256" key="3">
    <source>
        <dbReference type="ARBA" id="ARBA00022723"/>
    </source>
</evidence>
<dbReference type="NCBIfam" id="NF001199">
    <property type="entry name" value="PRK00164.2-1"/>
    <property type="match status" value="1"/>
</dbReference>
<dbReference type="InterPro" id="IPR013785">
    <property type="entry name" value="Aldolase_TIM"/>
</dbReference>
<evidence type="ECO:0000313" key="12">
    <source>
        <dbReference type="Proteomes" id="UP000263486"/>
    </source>
</evidence>
<dbReference type="SUPFAM" id="SSF102114">
    <property type="entry name" value="Radical SAM enzymes"/>
    <property type="match status" value="1"/>
</dbReference>
<dbReference type="Pfam" id="PF06463">
    <property type="entry name" value="Mob_synth_C"/>
    <property type="match status" value="1"/>
</dbReference>
<dbReference type="InterPro" id="IPR007197">
    <property type="entry name" value="rSAM"/>
</dbReference>
<dbReference type="Pfam" id="PF04055">
    <property type="entry name" value="Radical_SAM"/>
    <property type="match status" value="1"/>
</dbReference>
<dbReference type="SFLD" id="SFLDS00029">
    <property type="entry name" value="Radical_SAM"/>
    <property type="match status" value="1"/>
</dbReference>
<proteinExistence type="predicted"/>
<feature type="domain" description="Radical SAM core" evidence="10">
    <location>
        <begin position="4"/>
        <end position="217"/>
    </location>
</feature>
<accession>A0ABX9KL33</accession>
<dbReference type="SFLD" id="SFLDG01067">
    <property type="entry name" value="SPASM/twitch_domain_containing"/>
    <property type="match status" value="1"/>
</dbReference>
<dbReference type="InterPro" id="IPR006638">
    <property type="entry name" value="Elp3/MiaA/NifB-like_rSAM"/>
</dbReference>
<evidence type="ECO:0000256" key="4">
    <source>
        <dbReference type="ARBA" id="ARBA00022741"/>
    </source>
</evidence>
<keyword evidence="7" id="KW-0342">GTP-binding</keyword>
<dbReference type="Proteomes" id="UP000263486">
    <property type="component" value="Unassembled WGS sequence"/>
</dbReference>
<dbReference type="Gene3D" id="3.20.20.70">
    <property type="entry name" value="Aldolase class I"/>
    <property type="match status" value="1"/>
</dbReference>
<evidence type="ECO:0000256" key="7">
    <source>
        <dbReference type="ARBA" id="ARBA00023134"/>
    </source>
</evidence>
<dbReference type="PROSITE" id="PS51918">
    <property type="entry name" value="RADICAL_SAM"/>
    <property type="match status" value="1"/>
</dbReference>
<keyword evidence="8" id="KW-0501">Molybdenum cofactor biosynthesis</keyword>
<keyword evidence="5" id="KW-0408">Iron</keyword>
<dbReference type="InterPro" id="IPR050105">
    <property type="entry name" value="MoCo_biosynth_MoaA/MoaC"/>
</dbReference>
<organism evidence="11 12">
    <name type="scientific">Psychrilyobacter piezotolerans</name>
    <dbReference type="NCBI Taxonomy" id="2293438"/>
    <lineage>
        <taxon>Bacteria</taxon>
        <taxon>Fusobacteriati</taxon>
        <taxon>Fusobacteriota</taxon>
        <taxon>Fusobacteriia</taxon>
        <taxon>Fusobacteriales</taxon>
        <taxon>Fusobacteriaceae</taxon>
        <taxon>Psychrilyobacter</taxon>
    </lineage>
</organism>
<dbReference type="SFLD" id="SFLDG01383">
    <property type="entry name" value="cyclic_pyranopterin_phosphate"/>
    <property type="match status" value="1"/>
</dbReference>
<keyword evidence="1" id="KW-0004">4Fe-4S</keyword>
<evidence type="ECO:0000313" key="11">
    <source>
        <dbReference type="EMBL" id="REI43266.1"/>
    </source>
</evidence>
<evidence type="ECO:0000259" key="10">
    <source>
        <dbReference type="PROSITE" id="PS51918"/>
    </source>
</evidence>
<dbReference type="InterPro" id="IPR013483">
    <property type="entry name" value="MoaA"/>
</dbReference>
<dbReference type="InterPro" id="IPR058240">
    <property type="entry name" value="rSAM_sf"/>
</dbReference>
<protein>
    <submittedName>
        <fullName evidence="11">GTP 3',8-cyclase MoaA</fullName>
    </submittedName>
</protein>
<evidence type="ECO:0000256" key="8">
    <source>
        <dbReference type="ARBA" id="ARBA00023150"/>
    </source>
</evidence>
<keyword evidence="12" id="KW-1185">Reference proteome</keyword>
<reference evidence="11 12" key="1">
    <citation type="submission" date="2018-08" db="EMBL/GenBank/DDBJ databases">
        <title>Draft genome sequence of Psychrilyobacter sp. strain SD5 isolated from Black Sea water.</title>
        <authorList>
            <person name="Yadav S."/>
            <person name="Villanueva L."/>
            <person name="Damste J.S.S."/>
        </authorList>
    </citation>
    <scope>NUCLEOTIDE SEQUENCE [LARGE SCALE GENOMIC DNA]</scope>
    <source>
        <strain evidence="11 12">SD5</strain>
    </source>
</reference>
<dbReference type="SMART" id="SM00729">
    <property type="entry name" value="Elp3"/>
    <property type="match status" value="1"/>
</dbReference>
<dbReference type="PANTHER" id="PTHR22960:SF0">
    <property type="entry name" value="MOLYBDENUM COFACTOR BIOSYNTHESIS PROTEIN 1"/>
    <property type="match status" value="1"/>
</dbReference>
<name>A0ABX9KL33_9FUSO</name>
<dbReference type="PANTHER" id="PTHR22960">
    <property type="entry name" value="MOLYBDOPTERIN COFACTOR SYNTHESIS PROTEIN A"/>
    <property type="match status" value="1"/>
</dbReference>
<dbReference type="EMBL" id="QUAJ01000001">
    <property type="protein sequence ID" value="REI43266.1"/>
    <property type="molecule type" value="Genomic_DNA"/>
</dbReference>
<evidence type="ECO:0000256" key="1">
    <source>
        <dbReference type="ARBA" id="ARBA00022485"/>
    </source>
</evidence>
<keyword evidence="4" id="KW-0547">Nucleotide-binding</keyword>
<dbReference type="CDD" id="cd01335">
    <property type="entry name" value="Radical_SAM"/>
    <property type="match status" value="1"/>
</dbReference>
<dbReference type="SFLD" id="SFLDG01386">
    <property type="entry name" value="main_SPASM_domain-containing"/>
    <property type="match status" value="1"/>
</dbReference>
<dbReference type="NCBIfam" id="TIGR02666">
    <property type="entry name" value="moaA"/>
    <property type="match status" value="1"/>
</dbReference>
<evidence type="ECO:0000256" key="9">
    <source>
        <dbReference type="ARBA" id="ARBA00023239"/>
    </source>
</evidence>
<evidence type="ECO:0000256" key="5">
    <source>
        <dbReference type="ARBA" id="ARBA00023004"/>
    </source>
</evidence>
<keyword evidence="6" id="KW-0411">Iron-sulfur</keyword>
<evidence type="ECO:0000256" key="6">
    <source>
        <dbReference type="ARBA" id="ARBA00023014"/>
    </source>
</evidence>
<keyword evidence="2" id="KW-0949">S-adenosyl-L-methionine</keyword>
<dbReference type="InterPro" id="IPR010505">
    <property type="entry name" value="MoaA_twitch"/>
</dbReference>
<keyword evidence="3" id="KW-0479">Metal-binding</keyword>
<dbReference type="CDD" id="cd21117">
    <property type="entry name" value="Twitch_MoaA"/>
    <property type="match status" value="1"/>
</dbReference>
<comment type="caution">
    <text evidence="11">The sequence shown here is derived from an EMBL/GenBank/DDBJ whole genome shotgun (WGS) entry which is preliminary data.</text>
</comment>
<dbReference type="RefSeq" id="WP_114640985.1">
    <property type="nucleotide sequence ID" value="NZ_JAACIO010000001.1"/>
</dbReference>
<evidence type="ECO:0000256" key="2">
    <source>
        <dbReference type="ARBA" id="ARBA00022691"/>
    </source>
</evidence>
<keyword evidence="9" id="KW-0456">Lyase</keyword>
<gene>
    <name evidence="11" type="primary">moaA</name>
    <name evidence="11" type="ORF">DYH56_01020</name>
</gene>
<dbReference type="InterPro" id="IPR040064">
    <property type="entry name" value="MoaA-like"/>
</dbReference>